<proteinExistence type="predicted"/>
<evidence type="ECO:0000256" key="1">
    <source>
        <dbReference type="SAM" id="MobiDB-lite"/>
    </source>
</evidence>
<dbReference type="EMBL" id="KN612230">
    <property type="protein sequence ID" value="KHJ75961.1"/>
    <property type="molecule type" value="Genomic_DNA"/>
</dbReference>
<protein>
    <submittedName>
        <fullName evidence="2">Uncharacterized protein</fullName>
    </submittedName>
</protein>
<evidence type="ECO:0000313" key="3">
    <source>
        <dbReference type="Proteomes" id="UP000053660"/>
    </source>
</evidence>
<dbReference type="AlphaFoldDB" id="A0A0B1RWE7"/>
<evidence type="ECO:0000313" key="2">
    <source>
        <dbReference type="EMBL" id="KHJ75961.1"/>
    </source>
</evidence>
<accession>A0A0B1RWE7</accession>
<feature type="compositionally biased region" description="Polar residues" evidence="1">
    <location>
        <begin position="48"/>
        <end position="68"/>
    </location>
</feature>
<sequence length="85" mass="9702">MFHPRTTSCWSRSAYGFRISQETLWKCRRGETVNGGDGNSCWRTFIRGTSGSGRSRKWQQQQGQSSSIEPRDCGDGVNLSFKIFF</sequence>
<organism evidence="2 3">
    <name type="scientific">Oesophagostomum dentatum</name>
    <name type="common">Nodular worm</name>
    <dbReference type="NCBI Taxonomy" id="61180"/>
    <lineage>
        <taxon>Eukaryota</taxon>
        <taxon>Metazoa</taxon>
        <taxon>Ecdysozoa</taxon>
        <taxon>Nematoda</taxon>
        <taxon>Chromadorea</taxon>
        <taxon>Rhabditida</taxon>
        <taxon>Rhabditina</taxon>
        <taxon>Rhabditomorpha</taxon>
        <taxon>Strongyloidea</taxon>
        <taxon>Strongylidae</taxon>
        <taxon>Oesophagostomum</taxon>
    </lineage>
</organism>
<reference evidence="2 3" key="1">
    <citation type="submission" date="2014-03" db="EMBL/GenBank/DDBJ databases">
        <title>Draft genome of the hookworm Oesophagostomum dentatum.</title>
        <authorList>
            <person name="Mitreva M."/>
        </authorList>
    </citation>
    <scope>NUCLEOTIDE SEQUENCE [LARGE SCALE GENOMIC DNA]</scope>
    <source>
        <strain evidence="2 3">OD-Hann</strain>
    </source>
</reference>
<gene>
    <name evidence="2" type="ORF">OESDEN_24420</name>
</gene>
<feature type="region of interest" description="Disordered" evidence="1">
    <location>
        <begin position="48"/>
        <end position="72"/>
    </location>
</feature>
<name>A0A0B1RWE7_OESDE</name>
<keyword evidence="3" id="KW-1185">Reference proteome</keyword>
<dbReference type="Proteomes" id="UP000053660">
    <property type="component" value="Unassembled WGS sequence"/>
</dbReference>